<feature type="non-terminal residue" evidence="1">
    <location>
        <position position="104"/>
    </location>
</feature>
<gene>
    <name evidence="1" type="ORF">NQ318_013969</name>
</gene>
<name>A0AAV8YZU5_9CUCU</name>
<organism evidence="1 2">
    <name type="scientific">Aromia moschata</name>
    <dbReference type="NCBI Taxonomy" id="1265417"/>
    <lineage>
        <taxon>Eukaryota</taxon>
        <taxon>Metazoa</taxon>
        <taxon>Ecdysozoa</taxon>
        <taxon>Arthropoda</taxon>
        <taxon>Hexapoda</taxon>
        <taxon>Insecta</taxon>
        <taxon>Pterygota</taxon>
        <taxon>Neoptera</taxon>
        <taxon>Endopterygota</taxon>
        <taxon>Coleoptera</taxon>
        <taxon>Polyphaga</taxon>
        <taxon>Cucujiformia</taxon>
        <taxon>Chrysomeloidea</taxon>
        <taxon>Cerambycidae</taxon>
        <taxon>Cerambycinae</taxon>
        <taxon>Callichromatini</taxon>
        <taxon>Aromia</taxon>
    </lineage>
</organism>
<protein>
    <submittedName>
        <fullName evidence="1">Uncharacterized protein</fullName>
    </submittedName>
</protein>
<dbReference type="AlphaFoldDB" id="A0AAV8YZU5"/>
<evidence type="ECO:0000313" key="2">
    <source>
        <dbReference type="Proteomes" id="UP001162162"/>
    </source>
</evidence>
<sequence length="104" mass="12187">MAENLHQEYSTHLKQWQLPATSSRCIRTQWVKRQFQGDKHEAYVRLTLNQHYRAVKEKRTGIAKPSRDNNVTFAEGFNFKLTPPKWTSPVWPSTYSSLHLVMVG</sequence>
<accession>A0AAV8YZU5</accession>
<evidence type="ECO:0000313" key="1">
    <source>
        <dbReference type="EMBL" id="KAJ8956616.1"/>
    </source>
</evidence>
<proteinExistence type="predicted"/>
<keyword evidence="2" id="KW-1185">Reference proteome</keyword>
<dbReference type="Proteomes" id="UP001162162">
    <property type="component" value="Unassembled WGS sequence"/>
</dbReference>
<comment type="caution">
    <text evidence="1">The sequence shown here is derived from an EMBL/GenBank/DDBJ whole genome shotgun (WGS) entry which is preliminary data.</text>
</comment>
<reference evidence="1" key="1">
    <citation type="journal article" date="2023" name="Insect Mol. Biol.">
        <title>Genome sequencing provides insights into the evolution of gene families encoding plant cell wall-degrading enzymes in longhorned beetles.</title>
        <authorList>
            <person name="Shin N.R."/>
            <person name="Okamura Y."/>
            <person name="Kirsch R."/>
            <person name="Pauchet Y."/>
        </authorList>
    </citation>
    <scope>NUCLEOTIDE SEQUENCE</scope>
    <source>
        <strain evidence="1">AMC_N1</strain>
    </source>
</reference>
<dbReference type="EMBL" id="JAPWTK010000028">
    <property type="protein sequence ID" value="KAJ8956616.1"/>
    <property type="molecule type" value="Genomic_DNA"/>
</dbReference>